<dbReference type="AlphaFoldDB" id="A0A858SYL6"/>
<proteinExistence type="predicted"/>
<dbReference type="RefSeq" id="WP_169642179.1">
    <property type="nucleotide sequence ID" value="NZ_CP048788.1"/>
</dbReference>
<protein>
    <submittedName>
        <fullName evidence="2">Flagellar hook protein</fullName>
    </submittedName>
</protein>
<gene>
    <name evidence="2" type="ORF">G3256_18165</name>
</gene>
<keyword evidence="2" id="KW-0969">Cilium</keyword>
<accession>A0A858SYL6</accession>
<dbReference type="EMBL" id="CP048788">
    <property type="protein sequence ID" value="QJF52962.1"/>
    <property type="molecule type" value="Genomic_DNA"/>
</dbReference>
<organism evidence="2 3">
    <name type="scientific">Roseobacter ponti</name>
    <dbReference type="NCBI Taxonomy" id="1891787"/>
    <lineage>
        <taxon>Bacteria</taxon>
        <taxon>Pseudomonadati</taxon>
        <taxon>Pseudomonadota</taxon>
        <taxon>Alphaproteobacteria</taxon>
        <taxon>Rhodobacterales</taxon>
        <taxon>Roseobacteraceae</taxon>
        <taxon>Roseobacter</taxon>
    </lineage>
</organism>
<sequence length="334" mass="35544">MNSTSIGDLSHAFMMQRRSVSLRNDLFRLTDELSSGQVADVRGVLAGNHSYLTSLERTLEVLGGYSVANSEAAYLTGAMQVSLERVQDIGGKLGIDLLLASGGPIGVVAGNPSENARVQLSGIINSLNDDIAGRSLFGGTATDRPPLPDAQVLMDTLRPVLSGLATPDDILAAATTWFADPAGFDAMIYSGSDTAIAPFLLSETEEVTLDVKANDEALKGLLMNVTVAALTNDPALGLDVPGQSELFGMLGEGMRTDQDRITALRSRIGFTEERIELVAARNQAEATSIEFARNNLLAADPFETATDLENVQFYLQSLYAVTARNAQLSLVNFL</sequence>
<evidence type="ECO:0000313" key="2">
    <source>
        <dbReference type="EMBL" id="QJF52962.1"/>
    </source>
</evidence>
<dbReference type="SUPFAM" id="SSF64518">
    <property type="entry name" value="Phase 1 flagellin"/>
    <property type="match status" value="1"/>
</dbReference>
<keyword evidence="2" id="KW-0966">Cell projection</keyword>
<dbReference type="Pfam" id="PF00700">
    <property type="entry name" value="Flagellin_C"/>
    <property type="match status" value="1"/>
</dbReference>
<dbReference type="KEGG" id="rpon:G3256_18165"/>
<dbReference type="Proteomes" id="UP000503308">
    <property type="component" value="Chromosome"/>
</dbReference>
<evidence type="ECO:0000259" key="1">
    <source>
        <dbReference type="Pfam" id="PF00700"/>
    </source>
</evidence>
<name>A0A858SYL6_9RHOB</name>
<feature type="domain" description="Flagellin C-terminal" evidence="1">
    <location>
        <begin position="260"/>
        <end position="334"/>
    </location>
</feature>
<keyword evidence="3" id="KW-1185">Reference proteome</keyword>
<keyword evidence="2" id="KW-0282">Flagellum</keyword>
<evidence type="ECO:0000313" key="3">
    <source>
        <dbReference type="Proteomes" id="UP000503308"/>
    </source>
</evidence>
<dbReference type="InterPro" id="IPR046358">
    <property type="entry name" value="Flagellin_C"/>
</dbReference>
<dbReference type="Gene3D" id="1.20.1330.10">
    <property type="entry name" value="f41 fragment of flagellin, N-terminal domain"/>
    <property type="match status" value="1"/>
</dbReference>
<reference evidence="2 3" key="1">
    <citation type="submission" date="2020-02" db="EMBL/GenBank/DDBJ databases">
        <title>Genome sequence of Roseobacter ponti.</title>
        <authorList>
            <person name="Hollensteiner J."/>
            <person name="Schneider D."/>
            <person name="Poehlein A."/>
            <person name="Daniel R."/>
        </authorList>
    </citation>
    <scope>NUCLEOTIDE SEQUENCE [LARGE SCALE GENOMIC DNA]</scope>
    <source>
        <strain evidence="2 3">DSM 106830</strain>
    </source>
</reference>